<dbReference type="GO" id="GO:0016491">
    <property type="term" value="F:oxidoreductase activity"/>
    <property type="evidence" value="ECO:0007669"/>
    <property type="project" value="UniProtKB-KW"/>
</dbReference>
<dbReference type="Proteomes" id="UP000228900">
    <property type="component" value="Unassembled WGS sequence"/>
</dbReference>
<dbReference type="SUPFAM" id="SSF55608">
    <property type="entry name" value="Homing endonucleases"/>
    <property type="match status" value="2"/>
</dbReference>
<dbReference type="GO" id="GO:0016539">
    <property type="term" value="P:intein-mediated protein splicing"/>
    <property type="evidence" value="ECO:0007669"/>
    <property type="project" value="InterPro"/>
</dbReference>
<dbReference type="Gene3D" id="3.40.50.920">
    <property type="match status" value="1"/>
</dbReference>
<dbReference type="InterPro" id="IPR009014">
    <property type="entry name" value="Transketo_C/PFOR_II"/>
</dbReference>
<organism evidence="6 7">
    <name type="scientific">Candidatus Falkowbacteria bacterium CG10_big_fil_rev_8_21_14_0_10_39_9</name>
    <dbReference type="NCBI Taxonomy" id="1974566"/>
    <lineage>
        <taxon>Bacteria</taxon>
        <taxon>Candidatus Falkowiibacteriota</taxon>
    </lineage>
</organism>
<dbReference type="InterPro" id="IPR027434">
    <property type="entry name" value="Homing_endonucl"/>
</dbReference>
<dbReference type="Pfam" id="PF17147">
    <property type="entry name" value="PFOR_II"/>
    <property type="match status" value="1"/>
</dbReference>
<feature type="domain" description="Hint" evidence="5">
    <location>
        <begin position="120"/>
        <end position="218"/>
    </location>
</feature>
<dbReference type="PROSITE" id="PS50817">
    <property type="entry name" value="INTEIN_N_TER"/>
    <property type="match status" value="1"/>
</dbReference>
<feature type="domain" description="Hint" evidence="4">
    <location>
        <begin position="403"/>
        <end position="448"/>
    </location>
</feature>
<dbReference type="SMART" id="SM00306">
    <property type="entry name" value="HintN"/>
    <property type="match status" value="1"/>
</dbReference>
<name>A0A2M6WQ69_9BACT</name>
<dbReference type="Gene3D" id="3.10.28.10">
    <property type="entry name" value="Homing endonucleases"/>
    <property type="match status" value="1"/>
</dbReference>
<dbReference type="InterPro" id="IPR003587">
    <property type="entry name" value="Hint_dom_N"/>
</dbReference>
<dbReference type="InterPro" id="IPR002880">
    <property type="entry name" value="Pyrv_Fd/Flavodoxin_OxRdtase_N"/>
</dbReference>
<gene>
    <name evidence="6" type="ORF">COT98_01740</name>
</gene>
<proteinExistence type="predicted"/>
<dbReference type="SUPFAM" id="SSF52922">
    <property type="entry name" value="TK C-terminal domain-like"/>
    <property type="match status" value="1"/>
</dbReference>
<reference evidence="7" key="1">
    <citation type="submission" date="2017-09" db="EMBL/GenBank/DDBJ databases">
        <title>Depth-based differentiation of microbial function through sediment-hosted aquifers and enrichment of novel symbionts in the deep terrestrial subsurface.</title>
        <authorList>
            <person name="Probst A.J."/>
            <person name="Ladd B."/>
            <person name="Jarett J.K."/>
            <person name="Geller-Mcgrath D.E."/>
            <person name="Sieber C.M.K."/>
            <person name="Emerson J.B."/>
            <person name="Anantharaman K."/>
            <person name="Thomas B.C."/>
            <person name="Malmstrom R."/>
            <person name="Stieglmeier M."/>
            <person name="Klingl A."/>
            <person name="Woyke T."/>
            <person name="Ryan C.M."/>
            <person name="Banfield J.F."/>
        </authorList>
    </citation>
    <scope>NUCLEOTIDE SEQUENCE [LARGE SCALE GENOMIC DNA]</scope>
</reference>
<comment type="caution">
    <text evidence="6">The sequence shown here is derived from an EMBL/GenBank/DDBJ whole genome shotgun (WGS) entry which is preliminary data.</text>
</comment>
<dbReference type="SMART" id="SM00305">
    <property type="entry name" value="HintC"/>
    <property type="match status" value="1"/>
</dbReference>
<keyword evidence="1" id="KW-0068">Autocatalytic cleavage</keyword>
<dbReference type="InterPro" id="IPR050722">
    <property type="entry name" value="Pyruvate:ferred/Flavod_OxRd"/>
</dbReference>
<evidence type="ECO:0000259" key="5">
    <source>
        <dbReference type="SMART" id="SM00306"/>
    </source>
</evidence>
<dbReference type="Pfam" id="PF01855">
    <property type="entry name" value="POR_N"/>
    <property type="match status" value="2"/>
</dbReference>
<dbReference type="SUPFAM" id="SSF52518">
    <property type="entry name" value="Thiamin diphosphate-binding fold (THDP-binding)"/>
    <property type="match status" value="2"/>
</dbReference>
<dbReference type="InterPro" id="IPR033412">
    <property type="entry name" value="PFOR_II"/>
</dbReference>
<dbReference type="Pfam" id="PF14528">
    <property type="entry name" value="LAGLIDADG_3"/>
    <property type="match status" value="1"/>
</dbReference>
<evidence type="ECO:0000259" key="4">
    <source>
        <dbReference type="SMART" id="SM00305"/>
    </source>
</evidence>
<dbReference type="AlphaFoldDB" id="A0A2M6WQ69"/>
<dbReference type="PANTHER" id="PTHR32154">
    <property type="entry name" value="PYRUVATE-FLAVODOXIN OXIDOREDUCTASE-RELATED"/>
    <property type="match status" value="1"/>
</dbReference>
<dbReference type="InterPro" id="IPR004860">
    <property type="entry name" value="LAGLIDADG_dom"/>
</dbReference>
<dbReference type="Gene3D" id="3.40.50.970">
    <property type="match status" value="2"/>
</dbReference>
<dbReference type="CDD" id="cd00081">
    <property type="entry name" value="Hint"/>
    <property type="match status" value="1"/>
</dbReference>
<dbReference type="NCBIfam" id="TIGR01443">
    <property type="entry name" value="intein_Cterm"/>
    <property type="match status" value="1"/>
</dbReference>
<dbReference type="PROSITE" id="PS50818">
    <property type="entry name" value="INTEIN_C_TER"/>
    <property type="match status" value="1"/>
</dbReference>
<dbReference type="CDD" id="cd07034">
    <property type="entry name" value="TPP_PYR_PFOR_IOR-alpha_like"/>
    <property type="match status" value="1"/>
</dbReference>
<keyword evidence="3" id="KW-0560">Oxidoreductase</keyword>
<dbReference type="SUPFAM" id="SSF51294">
    <property type="entry name" value="Hedgehog/intein (Hint) domain"/>
    <property type="match status" value="1"/>
</dbReference>
<evidence type="ECO:0000256" key="2">
    <source>
        <dbReference type="ARBA" id="ARBA00023000"/>
    </source>
</evidence>
<dbReference type="GO" id="GO:0006979">
    <property type="term" value="P:response to oxidative stress"/>
    <property type="evidence" value="ECO:0007669"/>
    <property type="project" value="TreeGrafter"/>
</dbReference>
<dbReference type="GO" id="GO:0004519">
    <property type="term" value="F:endonuclease activity"/>
    <property type="evidence" value="ECO:0007669"/>
    <property type="project" value="InterPro"/>
</dbReference>
<evidence type="ECO:0000313" key="7">
    <source>
        <dbReference type="Proteomes" id="UP000228900"/>
    </source>
</evidence>
<dbReference type="InterPro" id="IPR006141">
    <property type="entry name" value="Intein_N"/>
</dbReference>
<dbReference type="InterPro" id="IPR030934">
    <property type="entry name" value="Intein_C"/>
</dbReference>
<evidence type="ECO:0000313" key="6">
    <source>
        <dbReference type="EMBL" id="PIT94903.1"/>
    </source>
</evidence>
<keyword evidence="2" id="KW-0651">Protein splicing</keyword>
<dbReference type="EMBL" id="PFAQ01000030">
    <property type="protein sequence ID" value="PIT94903.1"/>
    <property type="molecule type" value="Genomic_DNA"/>
</dbReference>
<dbReference type="InterPro" id="IPR036844">
    <property type="entry name" value="Hint_dom_sf"/>
</dbReference>
<evidence type="ECO:0000256" key="1">
    <source>
        <dbReference type="ARBA" id="ARBA00022813"/>
    </source>
</evidence>
<protein>
    <submittedName>
        <fullName evidence="6">Uncharacterized protein</fullName>
    </submittedName>
</protein>
<dbReference type="InterPro" id="IPR003586">
    <property type="entry name" value="Hint_dom_C"/>
</dbReference>
<dbReference type="InterPro" id="IPR029061">
    <property type="entry name" value="THDP-binding"/>
</dbReference>
<accession>A0A2M6WQ69</accession>
<evidence type="ECO:0000256" key="3">
    <source>
        <dbReference type="ARBA" id="ARBA00023002"/>
    </source>
</evidence>
<dbReference type="PANTHER" id="PTHR32154:SF0">
    <property type="entry name" value="PYRUVATE-FLAVODOXIN OXIDOREDUCTASE-RELATED"/>
    <property type="match status" value="1"/>
</dbReference>
<sequence length="716" mass="81325">MSKNKTLQILEGSHAIALTIKNIAPAVISAYPITPQTHIVEDLAKFKAEGLANYEYVRAESEFAAASIILGASASGVRTYSATSSQGLLLMTEVVFNMAGLRLPIVMTCANRAVSAPINIWCFRDDTKILMADLSYKNINKIKIGDSVLGKDRAGNLVYTKVTKLFSRYTDDLVRLKTTETEIYCTPEHKFYYHSGHNHWTKAENLKGKKLHNFGYPDKINDNFKKGWLTGVADGDGSFYHQENRYYFRLKCKDQEMAETFTNWANHFKYPLRNVDYLKNDGYFISILTNTEKTKHLKKFLTRKHNPDFARGYLAGIYDAEGSGPFKVKQAVIYNNNLEIIKAVESYLELIKIKFKTYIDTRRGGQHKNDNYHVKINNVPEFFIKCPPRISRKRDNLLRMTLKSVKSRSGVLEITPVEVKTKVYNIETTANNYIANGFLVHNCDHQDVMVIRDSGWILLFAENHQEAISQHIMAYKIAEATKIPVMVNVDGYIITHSYEPAWIPDKATIQKYLGKYQPAIGTYLNPKKPITIGAFAPPDHYMEIRQELHEDLVASQKVINAEYFNYQKMFETETKKNKLEDNGLLEYSGPQKPQAILVTMGSVLGTIRTVIKENNLEKKIGILKIRTYRPFPKEAIAKVILRTTKIAVIEKALSLGQEGPLTSDIKSLLSDKKSKVNVQNYIVGLGGRDISRGVIKKIINDTMKAVQKPQSKFINN</sequence>